<accession>A0A4S8NA69</accession>
<dbReference type="PIRSF" id="PIRSF005052">
    <property type="entry name" value="P-loopkin"/>
    <property type="match status" value="1"/>
</dbReference>
<dbReference type="Proteomes" id="UP000307087">
    <property type="component" value="Unassembled WGS sequence"/>
</dbReference>
<dbReference type="GO" id="GO:0005525">
    <property type="term" value="F:GTP binding"/>
    <property type="evidence" value="ECO:0007669"/>
    <property type="project" value="UniProtKB-UniRule"/>
</dbReference>
<dbReference type="InterPro" id="IPR027417">
    <property type="entry name" value="P-loop_NTPase"/>
</dbReference>
<protein>
    <submittedName>
        <fullName evidence="7">RNase adapter RapZ</fullName>
    </submittedName>
</protein>
<dbReference type="EMBL" id="STGW01000005">
    <property type="protein sequence ID" value="THV13237.1"/>
    <property type="molecule type" value="Genomic_DNA"/>
</dbReference>
<evidence type="ECO:0000259" key="6">
    <source>
        <dbReference type="Pfam" id="PF22740"/>
    </source>
</evidence>
<dbReference type="NCBIfam" id="NF003828">
    <property type="entry name" value="PRK05416.1"/>
    <property type="match status" value="1"/>
</dbReference>
<evidence type="ECO:0000259" key="5">
    <source>
        <dbReference type="Pfam" id="PF03668"/>
    </source>
</evidence>
<feature type="domain" description="RapZ C-terminal" evidence="6">
    <location>
        <begin position="168"/>
        <end position="286"/>
    </location>
</feature>
<dbReference type="SUPFAM" id="SSF52540">
    <property type="entry name" value="P-loop containing nucleoside triphosphate hydrolases"/>
    <property type="match status" value="1"/>
</dbReference>
<dbReference type="Pfam" id="PF03668">
    <property type="entry name" value="RapZ-like_N"/>
    <property type="match status" value="1"/>
</dbReference>
<keyword evidence="2 4" id="KW-0067">ATP-binding</keyword>
<comment type="caution">
    <text evidence="7">The sequence shown here is derived from an EMBL/GenBank/DDBJ whole genome shotgun (WGS) entry which is preliminary data.</text>
</comment>
<dbReference type="PANTHER" id="PTHR30448:SF0">
    <property type="entry name" value="RNASE ADAPTER PROTEIN RAPZ"/>
    <property type="match status" value="1"/>
</dbReference>
<dbReference type="InterPro" id="IPR053930">
    <property type="entry name" value="RapZ-like_N"/>
</dbReference>
<dbReference type="PANTHER" id="PTHR30448">
    <property type="entry name" value="RNASE ADAPTER PROTEIN RAPZ"/>
    <property type="match status" value="1"/>
</dbReference>
<dbReference type="GO" id="GO:0005524">
    <property type="term" value="F:ATP binding"/>
    <property type="evidence" value="ECO:0007669"/>
    <property type="project" value="UniProtKB-UniRule"/>
</dbReference>
<evidence type="ECO:0000256" key="4">
    <source>
        <dbReference type="HAMAP-Rule" id="MF_00636"/>
    </source>
</evidence>
<feature type="domain" description="RapZ-like N-terminal" evidence="5">
    <location>
        <begin position="8"/>
        <end position="162"/>
    </location>
</feature>
<evidence type="ECO:0000256" key="3">
    <source>
        <dbReference type="ARBA" id="ARBA00023134"/>
    </source>
</evidence>
<keyword evidence="1 4" id="KW-0547">Nucleotide-binding</keyword>
<gene>
    <name evidence="7" type="primary">rapZ</name>
    <name evidence="7" type="ORF">E9934_09690</name>
</gene>
<sequence length="289" mass="31655">MSETVPGQLVIVSGMTGAGRSTAAKELEDLGFFVVDNLPPSLLPDVVRLVDESHGPMQPVAVVVDVRSGSFFQGLRSAIAHGVAGRDTTLVFLDARDDVLVRRQEAARRPHPLQEGGRLLDGLVRERVVLGDLRSEADLVIDTSDLNVHQLTDRIAEAFGTSETTGLRVTVISFGFKYGIPIDADYVADMRFLPNPHWVPELRPRTGQDAEVSSYVLDRPGAAEFLDAYVPLLGVVAEGYLREGKRFMRVAIGCTGGKHRSVAMSEEITQRLRERGFTARALHRDLGRE</sequence>
<name>A0A4S8NA69_9ACTN</name>
<reference evidence="7 8" key="1">
    <citation type="journal article" date="2009" name="Int. J. Syst. Evol. Microbiol.">
        <title>Nocardioides caeni sp. nov., isolated from wastewater.</title>
        <authorList>
            <person name="Yoon J.H."/>
            <person name="Kang S.J."/>
            <person name="Park S."/>
            <person name="Kim W."/>
            <person name="Oh T.K."/>
        </authorList>
    </citation>
    <scope>NUCLEOTIDE SEQUENCE [LARGE SCALE GENOMIC DNA]</scope>
    <source>
        <strain evidence="7 8">DSM 23134</strain>
    </source>
</reference>
<evidence type="ECO:0000313" key="7">
    <source>
        <dbReference type="EMBL" id="THV13237.1"/>
    </source>
</evidence>
<dbReference type="OrthoDB" id="9784461at2"/>
<organism evidence="7 8">
    <name type="scientific">Nocardioides caeni</name>
    <dbReference type="NCBI Taxonomy" id="574700"/>
    <lineage>
        <taxon>Bacteria</taxon>
        <taxon>Bacillati</taxon>
        <taxon>Actinomycetota</taxon>
        <taxon>Actinomycetes</taxon>
        <taxon>Propionibacteriales</taxon>
        <taxon>Nocardioidaceae</taxon>
        <taxon>Nocardioides</taxon>
    </lineage>
</organism>
<proteinExistence type="inferred from homology"/>
<dbReference type="HAMAP" id="MF_00636">
    <property type="entry name" value="RapZ_like"/>
    <property type="match status" value="1"/>
</dbReference>
<dbReference type="AlphaFoldDB" id="A0A4S8NA69"/>
<dbReference type="InterPro" id="IPR053931">
    <property type="entry name" value="RapZ_C"/>
</dbReference>
<feature type="binding site" evidence="4">
    <location>
        <begin position="65"/>
        <end position="68"/>
    </location>
    <ligand>
        <name>GTP</name>
        <dbReference type="ChEBI" id="CHEBI:37565"/>
    </ligand>
</feature>
<feature type="binding site" evidence="4">
    <location>
        <begin position="14"/>
        <end position="21"/>
    </location>
    <ligand>
        <name>ATP</name>
        <dbReference type="ChEBI" id="CHEBI:30616"/>
    </ligand>
</feature>
<dbReference type="InterPro" id="IPR005337">
    <property type="entry name" value="RapZ-like"/>
</dbReference>
<evidence type="ECO:0000256" key="1">
    <source>
        <dbReference type="ARBA" id="ARBA00022741"/>
    </source>
</evidence>
<evidence type="ECO:0000256" key="2">
    <source>
        <dbReference type="ARBA" id="ARBA00022840"/>
    </source>
</evidence>
<keyword evidence="3 4" id="KW-0342">GTP-binding</keyword>
<dbReference type="Gene3D" id="3.40.50.300">
    <property type="entry name" value="P-loop containing nucleotide triphosphate hydrolases"/>
    <property type="match status" value="1"/>
</dbReference>
<dbReference type="Pfam" id="PF22740">
    <property type="entry name" value="PapZ_C"/>
    <property type="match status" value="1"/>
</dbReference>
<evidence type="ECO:0000313" key="8">
    <source>
        <dbReference type="Proteomes" id="UP000307087"/>
    </source>
</evidence>
<keyword evidence="8" id="KW-1185">Reference proteome</keyword>
<dbReference type="RefSeq" id="WP_136562698.1">
    <property type="nucleotide sequence ID" value="NZ_BAABLS010000010.1"/>
</dbReference>